<organism evidence="2 3">
    <name type="scientific">Quercus suber</name>
    <name type="common">Cork oak</name>
    <dbReference type="NCBI Taxonomy" id="58331"/>
    <lineage>
        <taxon>Eukaryota</taxon>
        <taxon>Viridiplantae</taxon>
        <taxon>Streptophyta</taxon>
        <taxon>Embryophyta</taxon>
        <taxon>Tracheophyta</taxon>
        <taxon>Spermatophyta</taxon>
        <taxon>Magnoliopsida</taxon>
        <taxon>eudicotyledons</taxon>
        <taxon>Gunneridae</taxon>
        <taxon>Pentapetalae</taxon>
        <taxon>rosids</taxon>
        <taxon>fabids</taxon>
        <taxon>Fagales</taxon>
        <taxon>Fagaceae</taxon>
        <taxon>Quercus</taxon>
    </lineage>
</organism>
<feature type="compositionally biased region" description="Polar residues" evidence="1">
    <location>
        <begin position="666"/>
        <end position="682"/>
    </location>
</feature>
<sequence>MQDSPVFNYISNLSPIEPVKSIPTDHAFTSLTFASPSSAFPSPQMVSTKNLDFQLEVVIHNSSYTVIRHQFSDPSKNESSQIGNKNNTSEGVSVAVQPSDSCTEKFECCTSASSAREITTEPTDEPSELVIELPNTLKYDCGSPDSDMVPPDAIKTGAGPDIAGTLESFDEFLRDDSKGKLHSFESEKNLRNICSIEQNIEACDWVAFVSGAADLLNLDSSMVEEHFEGQNHKSVDPGTISFLSTVLQLPQDNVNDVEKTEAVGIISCKQRELGETVTQSREFGNLKKTGQTSAMFSSTLLDKLVVTDLSDKVDDKGKKCMDSSSKPGSHRLCSIRRRCLVFETSGAHKNKPICDSNSSSPAIPSDCEVFSNEKQAQINTASGYSSTMLPGIGLHLNALATAPIDNKVVKLESPAFRSKQIIMLNSMVSCNPLTPGQNPLDKSLTLKTLEGELAPHYNEAQVTENAPQTSTSAVSEEFDQNSNWNMLKKATPASAVIGGVGCSINCRCKGCKNAFGRKDGAEETDIEGEELEACKKNAWDASLHTVKEDEKEHLDFPITELSENSRSLSQESEGCNNALEISLQEVNESEKENPDLSITPFSEISRPSIRLPFSFSGKLPFSSLLSVGSSAQFCTSQKPRTKYSLSSRLKFETHLQMIPEDETPEALNSTSDVKSTSPNSKRVSPPKQEFGSNARRMGRKLILRSIPPFPSLSSTGDQ</sequence>
<evidence type="ECO:0000256" key="1">
    <source>
        <dbReference type="SAM" id="MobiDB-lite"/>
    </source>
</evidence>
<proteinExistence type="predicted"/>
<evidence type="ECO:0000313" key="2">
    <source>
        <dbReference type="EMBL" id="KAK7832849.1"/>
    </source>
</evidence>
<dbReference type="AlphaFoldDB" id="A0AAW0K0R1"/>
<dbReference type="EMBL" id="PKMF04000419">
    <property type="protein sequence ID" value="KAK7832849.1"/>
    <property type="molecule type" value="Genomic_DNA"/>
</dbReference>
<protein>
    <submittedName>
        <fullName evidence="2">Crc domain-containing protein tso1</fullName>
    </submittedName>
</protein>
<dbReference type="PANTHER" id="PTHR46159:SF15">
    <property type="entry name" value="CRC DOMAIN-CONTAINING PROTEIN"/>
    <property type="match status" value="1"/>
</dbReference>
<dbReference type="PANTHER" id="PTHR46159">
    <property type="entry name" value="PROTEIN TESMIN/TSO1-LIKE CXC 2"/>
    <property type="match status" value="1"/>
</dbReference>
<comment type="caution">
    <text evidence="2">The sequence shown here is derived from an EMBL/GenBank/DDBJ whole genome shotgun (WGS) entry which is preliminary data.</text>
</comment>
<accession>A0AAW0K0R1</accession>
<feature type="region of interest" description="Disordered" evidence="1">
    <location>
        <begin position="72"/>
        <end position="92"/>
    </location>
</feature>
<dbReference type="Proteomes" id="UP000237347">
    <property type="component" value="Unassembled WGS sequence"/>
</dbReference>
<evidence type="ECO:0000313" key="3">
    <source>
        <dbReference type="Proteomes" id="UP000237347"/>
    </source>
</evidence>
<dbReference type="InterPro" id="IPR044522">
    <property type="entry name" value="TSO1-like"/>
</dbReference>
<name>A0AAW0K0R1_QUESU</name>
<reference evidence="2 3" key="1">
    <citation type="journal article" date="2018" name="Sci. Data">
        <title>The draft genome sequence of cork oak.</title>
        <authorList>
            <person name="Ramos A.M."/>
            <person name="Usie A."/>
            <person name="Barbosa P."/>
            <person name="Barros P.M."/>
            <person name="Capote T."/>
            <person name="Chaves I."/>
            <person name="Simoes F."/>
            <person name="Abreu I."/>
            <person name="Carrasquinho I."/>
            <person name="Faro C."/>
            <person name="Guimaraes J.B."/>
            <person name="Mendonca D."/>
            <person name="Nobrega F."/>
            <person name="Rodrigues L."/>
            <person name="Saibo N.J.M."/>
            <person name="Varela M.C."/>
            <person name="Egas C."/>
            <person name="Matos J."/>
            <person name="Miguel C.M."/>
            <person name="Oliveira M.M."/>
            <person name="Ricardo C.P."/>
            <person name="Goncalves S."/>
        </authorList>
    </citation>
    <scope>NUCLEOTIDE SEQUENCE [LARGE SCALE GENOMIC DNA]</scope>
    <source>
        <strain evidence="3">cv. HL8</strain>
    </source>
</reference>
<gene>
    <name evidence="2" type="primary">TSO1_2</name>
    <name evidence="2" type="ORF">CFP56_026172</name>
</gene>
<feature type="region of interest" description="Disordered" evidence="1">
    <location>
        <begin position="658"/>
        <end position="718"/>
    </location>
</feature>
<dbReference type="GO" id="GO:0003700">
    <property type="term" value="F:DNA-binding transcription factor activity"/>
    <property type="evidence" value="ECO:0007669"/>
    <property type="project" value="InterPro"/>
</dbReference>
<keyword evidence="3" id="KW-1185">Reference proteome</keyword>